<keyword evidence="3" id="KW-0547">Nucleotide-binding</keyword>
<organism evidence="9 10">
    <name type="scientific">Pantoea rodasii</name>
    <dbReference type="NCBI Taxonomy" id="1076549"/>
    <lineage>
        <taxon>Bacteria</taxon>
        <taxon>Pseudomonadati</taxon>
        <taxon>Pseudomonadota</taxon>
        <taxon>Gammaproteobacteria</taxon>
        <taxon>Enterobacterales</taxon>
        <taxon>Erwiniaceae</taxon>
        <taxon>Pantoea</taxon>
    </lineage>
</organism>
<dbReference type="Proteomes" id="UP000030853">
    <property type="component" value="Unassembled WGS sequence"/>
</dbReference>
<proteinExistence type="predicted"/>
<keyword evidence="4 9" id="KW-0418">Kinase</keyword>
<evidence type="ECO:0000313" key="10">
    <source>
        <dbReference type="Proteomes" id="UP000030853"/>
    </source>
</evidence>
<dbReference type="GO" id="GO:0019563">
    <property type="term" value="P:glycerol catabolic process"/>
    <property type="evidence" value="ECO:0007669"/>
    <property type="project" value="TreeGrafter"/>
</dbReference>
<dbReference type="GO" id="GO:0005524">
    <property type="term" value="F:ATP binding"/>
    <property type="evidence" value="ECO:0007669"/>
    <property type="project" value="UniProtKB-KW"/>
</dbReference>
<evidence type="ECO:0000256" key="4">
    <source>
        <dbReference type="ARBA" id="ARBA00022777"/>
    </source>
</evidence>
<dbReference type="FunFam" id="3.30.1180.20:FF:000001">
    <property type="entry name" value="Dihydroxyacetone kinase 1"/>
    <property type="match status" value="1"/>
</dbReference>
<dbReference type="EMBL" id="JTJJ01000017">
    <property type="protein sequence ID" value="KHJ69329.1"/>
    <property type="molecule type" value="Genomic_DNA"/>
</dbReference>
<dbReference type="FunFam" id="3.40.50.10440:FF:000003">
    <property type="entry name" value="Homodimeric dihydroxyacetone kinase"/>
    <property type="match status" value="1"/>
</dbReference>
<evidence type="ECO:0000259" key="7">
    <source>
        <dbReference type="PROSITE" id="PS51480"/>
    </source>
</evidence>
<dbReference type="SUPFAM" id="SSF101473">
    <property type="entry name" value="DhaL-like"/>
    <property type="match status" value="1"/>
</dbReference>
<comment type="caution">
    <text evidence="9">The sequence shown here is derived from an EMBL/GenBank/DDBJ whole genome shotgun (WGS) entry which is preliminary data.</text>
</comment>
<dbReference type="InterPro" id="IPR004007">
    <property type="entry name" value="DhaL_dom"/>
</dbReference>
<dbReference type="InterPro" id="IPR004006">
    <property type="entry name" value="DhaK_dom"/>
</dbReference>
<dbReference type="GO" id="GO:0019200">
    <property type="term" value="F:carbohydrate kinase activity"/>
    <property type="evidence" value="ECO:0007669"/>
    <property type="project" value="UniProtKB-ARBA"/>
</dbReference>
<dbReference type="RefSeq" id="WP_039328635.1">
    <property type="nucleotide sequence ID" value="NZ_JTJJ01000017.1"/>
</dbReference>
<evidence type="ECO:0000256" key="3">
    <source>
        <dbReference type="ARBA" id="ARBA00022741"/>
    </source>
</evidence>
<dbReference type="Gene3D" id="3.40.50.10440">
    <property type="entry name" value="Dihydroxyacetone kinase, domain 1"/>
    <property type="match status" value="1"/>
</dbReference>
<keyword evidence="6" id="KW-0119">Carbohydrate metabolism</keyword>
<dbReference type="GO" id="GO:0009758">
    <property type="term" value="P:carbohydrate utilization"/>
    <property type="evidence" value="ECO:0007669"/>
    <property type="project" value="UniProtKB-ARBA"/>
</dbReference>
<dbReference type="GO" id="GO:0030246">
    <property type="term" value="F:carbohydrate binding"/>
    <property type="evidence" value="ECO:0007669"/>
    <property type="project" value="UniProtKB-ARBA"/>
</dbReference>
<dbReference type="SUPFAM" id="SSF82549">
    <property type="entry name" value="DAK1/DegV-like"/>
    <property type="match status" value="1"/>
</dbReference>
<dbReference type="AlphaFoldDB" id="A0A0B1R9M3"/>
<dbReference type="GO" id="GO:0071322">
    <property type="term" value="P:cellular response to carbohydrate stimulus"/>
    <property type="evidence" value="ECO:0007669"/>
    <property type="project" value="UniProtKB-ARBA"/>
</dbReference>
<dbReference type="NCBIfam" id="NF011049">
    <property type="entry name" value="PRK14479.1"/>
    <property type="match status" value="1"/>
</dbReference>
<dbReference type="SMART" id="SM01120">
    <property type="entry name" value="Dak2"/>
    <property type="match status" value="1"/>
</dbReference>
<keyword evidence="5" id="KW-0067">ATP-binding</keyword>
<dbReference type="InterPro" id="IPR036117">
    <property type="entry name" value="DhaL_dom_sf"/>
</dbReference>
<gene>
    <name evidence="9" type="ORF">QU24_04000</name>
</gene>
<name>A0A0B1R9M3_9GAMM</name>
<dbReference type="PROSITE" id="PS51481">
    <property type="entry name" value="DHAK"/>
    <property type="match status" value="1"/>
</dbReference>
<protein>
    <submittedName>
        <fullName evidence="9">Dihydroxyacetone kinase</fullName>
    </submittedName>
</protein>
<dbReference type="FunFam" id="1.25.40.340:FF:000002">
    <property type="entry name" value="Dihydroxyacetone kinase, L subunit"/>
    <property type="match status" value="1"/>
</dbReference>
<keyword evidence="2" id="KW-0808">Transferase</keyword>
<dbReference type="GO" id="GO:0005829">
    <property type="term" value="C:cytosol"/>
    <property type="evidence" value="ECO:0007669"/>
    <property type="project" value="TreeGrafter"/>
</dbReference>
<dbReference type="Pfam" id="PF02734">
    <property type="entry name" value="Dak2"/>
    <property type="match status" value="1"/>
</dbReference>
<feature type="domain" description="DhaL" evidence="7">
    <location>
        <begin position="367"/>
        <end position="569"/>
    </location>
</feature>
<evidence type="ECO:0000256" key="6">
    <source>
        <dbReference type="ARBA" id="ARBA00023277"/>
    </source>
</evidence>
<dbReference type="Pfam" id="PF02733">
    <property type="entry name" value="Dak1"/>
    <property type="match status" value="1"/>
</dbReference>
<evidence type="ECO:0000256" key="1">
    <source>
        <dbReference type="ARBA" id="ARBA00005007"/>
    </source>
</evidence>
<reference evidence="9 10" key="1">
    <citation type="submission" date="2014-11" db="EMBL/GenBank/DDBJ databases">
        <title>Genome sequencing of Pantoea rodasii ND03.</title>
        <authorList>
            <person name="Muhamad Yunos N.Y."/>
            <person name="Chan K.-G."/>
        </authorList>
    </citation>
    <scope>NUCLEOTIDE SEQUENCE [LARGE SCALE GENOMIC DNA]</scope>
    <source>
        <strain evidence="9 10">ND03</strain>
    </source>
</reference>
<dbReference type="InterPro" id="IPR050861">
    <property type="entry name" value="Dihydroxyacetone_Kinase"/>
</dbReference>
<dbReference type="Gene3D" id="1.25.40.340">
    <property type="match status" value="1"/>
</dbReference>
<evidence type="ECO:0000259" key="8">
    <source>
        <dbReference type="PROSITE" id="PS51481"/>
    </source>
</evidence>
<sequence>MTYLFNQPSAFAAELIEGFVAANADKVRQVTGGVVRSTRSQPNTVAVIVGGGSGHYPAFAGLVGQGLAHGAAMGNLFASPSAQQIYNVARAAHNGAGVLLMFGNYAGDVLHFGQACERLRAEGIACEILAVTDDISSASKDELAKRRGVAGDLCVFKAACAAAEAGDDLATVLKKSQHANDRTRTFGVAFSGCTLPGASHPLFEVEKGRMALGLGIHGEPGISETAVPRADELAEIFVERLLSELPVDIQKIEGQRVAVILNGLGSVKYEELFVVYRRVAQLLDAAGLQVVEPDVGEFVTSFNMAGVSLTLMWLDDELETLWRAPANTPAYRKGSVLIAEPLSAAECEESSEEALPQASVESQQSAQRVLHTLEAVADLLQRNAGKLGDIDAVAGDGDHGIGMERGVLGAVEKAREVAARGAGAGSLLCRAADAWADKAGGTSGALWGVALTALGTAIGDQQSPNAQRVATGVREAKEGIMHFGKAKVGDKTMVDVLVPFSDSLNAAVAEGSSLTEAWLAAAKIADEAAQDTAQLVPKMGRARPLAEKSVGTPDAGAISLAMIVNTVGDLLKEYRASQQGA</sequence>
<dbReference type="GO" id="GO:0004371">
    <property type="term" value="F:glycerone kinase activity"/>
    <property type="evidence" value="ECO:0007669"/>
    <property type="project" value="InterPro"/>
</dbReference>
<dbReference type="PANTHER" id="PTHR28629">
    <property type="entry name" value="TRIOKINASE/FMN CYCLASE"/>
    <property type="match status" value="1"/>
</dbReference>
<evidence type="ECO:0000256" key="5">
    <source>
        <dbReference type="ARBA" id="ARBA00022840"/>
    </source>
</evidence>
<comment type="pathway">
    <text evidence="1">Carbohydrate metabolism.</text>
</comment>
<evidence type="ECO:0000313" key="9">
    <source>
        <dbReference type="EMBL" id="KHJ69329.1"/>
    </source>
</evidence>
<accession>A0A0B1R9M3</accession>
<dbReference type="PANTHER" id="PTHR28629:SF4">
    <property type="entry name" value="TRIOKINASE_FMN CYCLASE"/>
    <property type="match status" value="1"/>
</dbReference>
<dbReference type="Gene3D" id="3.30.1180.20">
    <property type="entry name" value="Dihydroxyacetone kinase, domain 2"/>
    <property type="match status" value="1"/>
</dbReference>
<evidence type="ECO:0000256" key="2">
    <source>
        <dbReference type="ARBA" id="ARBA00022679"/>
    </source>
</evidence>
<dbReference type="PROSITE" id="PS51480">
    <property type="entry name" value="DHAL"/>
    <property type="match status" value="1"/>
</dbReference>
<feature type="domain" description="DhaK" evidence="8">
    <location>
        <begin position="7"/>
        <end position="331"/>
    </location>
</feature>